<dbReference type="CDD" id="cd18791">
    <property type="entry name" value="SF2_C_RHA"/>
    <property type="match status" value="1"/>
</dbReference>
<protein>
    <submittedName>
        <fullName evidence="1">ATP-dependent helicase HrpB</fullName>
    </submittedName>
</protein>
<dbReference type="Proteomes" id="UP000234752">
    <property type="component" value="Plasmid unnamed1"/>
</dbReference>
<name>A0A2K9NK21_9PROT</name>
<dbReference type="SMART" id="SM00487">
    <property type="entry name" value="DEXDc"/>
    <property type="match status" value="1"/>
</dbReference>
<dbReference type="SMART" id="SM00490">
    <property type="entry name" value="HELICc"/>
    <property type="match status" value="1"/>
</dbReference>
<dbReference type="Gene3D" id="3.40.50.300">
    <property type="entry name" value="P-loop containing nucleotide triphosphate hydrolases"/>
    <property type="match status" value="2"/>
</dbReference>
<dbReference type="Pfam" id="PF00271">
    <property type="entry name" value="Helicase_C"/>
    <property type="match status" value="1"/>
</dbReference>
<dbReference type="PIRSF" id="PIRSF005496">
    <property type="entry name" value="ATP_hel_hrpB"/>
    <property type="match status" value="1"/>
</dbReference>
<organism evidence="1 2">
    <name type="scientific">Niveispirillum cyanobacteriorum</name>
    <dbReference type="NCBI Taxonomy" id="1612173"/>
    <lineage>
        <taxon>Bacteria</taxon>
        <taxon>Pseudomonadati</taxon>
        <taxon>Pseudomonadota</taxon>
        <taxon>Alphaproteobacteria</taxon>
        <taxon>Rhodospirillales</taxon>
        <taxon>Azospirillaceae</taxon>
        <taxon>Niveispirillum</taxon>
    </lineage>
</organism>
<proteinExistence type="predicted"/>
<keyword evidence="1" id="KW-0547">Nucleotide-binding</keyword>
<dbReference type="SMART" id="SM00847">
    <property type="entry name" value="HA2"/>
    <property type="match status" value="1"/>
</dbReference>
<dbReference type="InterPro" id="IPR013689">
    <property type="entry name" value="RNA_helicase_ATP-dep_HrpB_C"/>
</dbReference>
<dbReference type="InterPro" id="IPR007502">
    <property type="entry name" value="Helicase-assoc_dom"/>
</dbReference>
<accession>A0A2K9NK21</accession>
<dbReference type="SUPFAM" id="SSF52540">
    <property type="entry name" value="P-loop containing nucleoside triphosphate hydrolases"/>
    <property type="match status" value="1"/>
</dbReference>
<dbReference type="OrthoDB" id="9805617at2"/>
<dbReference type="GO" id="GO:0004386">
    <property type="term" value="F:helicase activity"/>
    <property type="evidence" value="ECO:0007669"/>
    <property type="project" value="UniProtKB-KW"/>
</dbReference>
<dbReference type="Pfam" id="PF08482">
    <property type="entry name" value="HrpB_C"/>
    <property type="match status" value="1"/>
</dbReference>
<reference evidence="1 2" key="1">
    <citation type="submission" date="2017-12" db="EMBL/GenBank/DDBJ databases">
        <title>Genomes of bacteria within cyanobacterial aggregates.</title>
        <authorList>
            <person name="Cai H."/>
        </authorList>
    </citation>
    <scope>NUCLEOTIDE SEQUENCE [LARGE SCALE GENOMIC DNA]</scope>
    <source>
        <strain evidence="1 2">TH16</strain>
        <plasmid evidence="1 2">unnamed1</plasmid>
    </source>
</reference>
<dbReference type="Pfam" id="PF00270">
    <property type="entry name" value="DEAD"/>
    <property type="match status" value="1"/>
</dbReference>
<geneLocation type="plasmid" evidence="1 2">
    <name>unnamed1</name>
</geneLocation>
<evidence type="ECO:0000313" key="2">
    <source>
        <dbReference type="Proteomes" id="UP000234752"/>
    </source>
</evidence>
<evidence type="ECO:0000313" key="1">
    <source>
        <dbReference type="EMBL" id="AUN33429.1"/>
    </source>
</evidence>
<dbReference type="NCBIfam" id="TIGR01970">
    <property type="entry name" value="DEAH_box_HrpB"/>
    <property type="match status" value="1"/>
</dbReference>
<sequence>MPDFPALPIDEALPALLSALNSGTTAVLQAPPGAGKTTRVPLALLDQAWAAHGRIIMLEPRRLAARGAARRMAQMLGEEVGQTVGYRVRMDARVSATTRIEVVTEGIFLRRLQSDPSLDGVAAVLFDEFHERSLDADLALAFCLQTRELLRDDLRLVVMSATLDGGPVAALLGGAPLITSEGRAFPVETRWVEPGPTDRADEHMARTIRRALADEDGSVLAFLPGSGEIRRVERLLADGPLPANVLLTPLYGDMSLEAQDIAIRPAPAGQRKVVLATSIAETSLTIEGIRIVIDSGLSRLQRFDPRSGMGRLETVKSSRASADQRRGRAGRLSAGVCYRLWSEASDRALIPFTAAEITRADLTPLALELAQWGIIDADELSWLDSPPAATLTQARKLLQQLGAIDDALRITAHGKAMAGLGVHPRLAHLVLRGKELGRTRLACRIAALIGERDILRGGGRRDADLRTRLEHLDERGRGGDVDRGALHQVLEQARQLERQVGGPTGPVDHDDAGLLLALAYPDRIGQRRAGAAGQFRLSGGRGAMLDPTDALAAADLLAVADLDGQGRDARIFLAAPVTQGALEEAFADDIRAETEVVWDGREQIVQARRRRRLYELSLKDEPLSNPPADLVLPAMLEGVRAMGLSCLPWGKELEGWRRRVNFLHRASPDRWPDVSDDGLLATLEDWLAPYLSGVTRRSHLDRVDLHSALTGILDWNQRQAMDAEIPTHLTVPTGNRIPIDYSGEEPVLAVRLQELFGLAETPRLGGGRIPVLLHLLSPAHRPVQVTRDLAGFWSGSYKDVKKELAGRYPRHYWPDDPLIAEPTARAKRRGT</sequence>
<dbReference type="GO" id="GO:0005524">
    <property type="term" value="F:ATP binding"/>
    <property type="evidence" value="ECO:0007669"/>
    <property type="project" value="InterPro"/>
</dbReference>
<keyword evidence="2" id="KW-1185">Reference proteome</keyword>
<keyword evidence="1" id="KW-0378">Hydrolase</keyword>
<dbReference type="InterPro" id="IPR049614">
    <property type="entry name" value="HrpB_DEXH"/>
</dbReference>
<dbReference type="PROSITE" id="PS51194">
    <property type="entry name" value="HELICASE_CTER"/>
    <property type="match status" value="1"/>
</dbReference>
<dbReference type="GO" id="GO:0003676">
    <property type="term" value="F:nucleic acid binding"/>
    <property type="evidence" value="ECO:0007669"/>
    <property type="project" value="InterPro"/>
</dbReference>
<dbReference type="InterPro" id="IPR014001">
    <property type="entry name" value="Helicase_ATP-bd"/>
</dbReference>
<gene>
    <name evidence="1" type="primary">hrpB</name>
    <name evidence="1" type="ORF">C0V82_24050</name>
</gene>
<dbReference type="AlphaFoldDB" id="A0A2K9NK21"/>
<keyword evidence="1" id="KW-0067">ATP-binding</keyword>
<dbReference type="PROSITE" id="PS51192">
    <property type="entry name" value="HELICASE_ATP_BIND_1"/>
    <property type="match status" value="1"/>
</dbReference>
<dbReference type="FunFam" id="3.40.50.300:FF:002125">
    <property type="entry name" value="ATP-dependent helicase HrpB"/>
    <property type="match status" value="1"/>
</dbReference>
<dbReference type="CDD" id="cd17990">
    <property type="entry name" value="DEXHc_HrpB"/>
    <property type="match status" value="1"/>
</dbReference>
<dbReference type="InterPro" id="IPR011545">
    <property type="entry name" value="DEAD/DEAH_box_helicase_dom"/>
</dbReference>
<dbReference type="PANTHER" id="PTHR43519:SF1">
    <property type="entry name" value="ATP-DEPENDENT RNA HELICASE HRPB"/>
    <property type="match status" value="1"/>
</dbReference>
<dbReference type="Gene3D" id="1.20.120.1080">
    <property type="match status" value="1"/>
</dbReference>
<dbReference type="PANTHER" id="PTHR43519">
    <property type="entry name" value="ATP-DEPENDENT RNA HELICASE HRPB"/>
    <property type="match status" value="1"/>
</dbReference>
<dbReference type="EMBL" id="CP025613">
    <property type="protein sequence ID" value="AUN33429.1"/>
    <property type="molecule type" value="Genomic_DNA"/>
</dbReference>
<keyword evidence="1" id="KW-0347">Helicase</keyword>
<keyword evidence="1" id="KW-0614">Plasmid</keyword>
<dbReference type="RefSeq" id="WP_102114942.1">
    <property type="nucleotide sequence ID" value="NZ_BMGN01000001.1"/>
</dbReference>
<dbReference type="InterPro" id="IPR010225">
    <property type="entry name" value="HrpB"/>
</dbReference>
<dbReference type="InterPro" id="IPR001650">
    <property type="entry name" value="Helicase_C-like"/>
</dbReference>
<dbReference type="InterPro" id="IPR027417">
    <property type="entry name" value="P-loop_NTPase"/>
</dbReference>
<dbReference type="KEGG" id="ncb:C0V82_24050"/>